<protein>
    <submittedName>
        <fullName evidence="1">Uncharacterized protein</fullName>
    </submittedName>
</protein>
<reference evidence="1" key="2">
    <citation type="submission" date="2008-12" db="EMBL/GenBank/DDBJ databases">
        <title>Improved gene annotation of the rice (Oryza sativa) genomes.</title>
        <authorList>
            <person name="Wang J."/>
            <person name="Li R."/>
            <person name="Fan W."/>
            <person name="Huang Q."/>
            <person name="Zhang J."/>
            <person name="Zhou Y."/>
            <person name="Hu Y."/>
            <person name="Zi S."/>
            <person name="Li J."/>
            <person name="Ni P."/>
            <person name="Zheng H."/>
            <person name="Zhang Y."/>
            <person name="Zhao M."/>
            <person name="Hao Q."/>
            <person name="McDermott J."/>
            <person name="Samudrala R."/>
            <person name="Kristiansen K."/>
            <person name="Wong G.K.-S."/>
        </authorList>
    </citation>
    <scope>NUCLEOTIDE SEQUENCE</scope>
</reference>
<gene>
    <name evidence="1" type="ORF">OsJ_06419</name>
</gene>
<proteinExistence type="predicted"/>
<dbReference type="AlphaFoldDB" id="B9F590"/>
<organism evidence="1">
    <name type="scientific">Oryza sativa subsp. japonica</name>
    <name type="common">Rice</name>
    <dbReference type="NCBI Taxonomy" id="39947"/>
    <lineage>
        <taxon>Eukaryota</taxon>
        <taxon>Viridiplantae</taxon>
        <taxon>Streptophyta</taxon>
        <taxon>Embryophyta</taxon>
        <taxon>Tracheophyta</taxon>
        <taxon>Spermatophyta</taxon>
        <taxon>Magnoliopsida</taxon>
        <taxon>Liliopsida</taxon>
        <taxon>Poales</taxon>
        <taxon>Poaceae</taxon>
        <taxon>BOP clade</taxon>
        <taxon>Oryzoideae</taxon>
        <taxon>Oryzeae</taxon>
        <taxon>Oryzinae</taxon>
        <taxon>Oryza</taxon>
        <taxon>Oryza sativa</taxon>
    </lineage>
</organism>
<reference evidence="1" key="1">
    <citation type="journal article" date="2005" name="PLoS Biol.">
        <title>The genomes of Oryza sativa: a history of duplications.</title>
        <authorList>
            <person name="Yu J."/>
            <person name="Wang J."/>
            <person name="Lin W."/>
            <person name="Li S."/>
            <person name="Li H."/>
            <person name="Zhou J."/>
            <person name="Ni P."/>
            <person name="Dong W."/>
            <person name="Hu S."/>
            <person name="Zeng C."/>
            <person name="Zhang J."/>
            <person name="Zhang Y."/>
            <person name="Li R."/>
            <person name="Xu Z."/>
            <person name="Li S."/>
            <person name="Li X."/>
            <person name="Zheng H."/>
            <person name="Cong L."/>
            <person name="Lin L."/>
            <person name="Yin J."/>
            <person name="Geng J."/>
            <person name="Li G."/>
            <person name="Shi J."/>
            <person name="Liu J."/>
            <person name="Lv H."/>
            <person name="Li J."/>
            <person name="Wang J."/>
            <person name="Deng Y."/>
            <person name="Ran L."/>
            <person name="Shi X."/>
            <person name="Wang X."/>
            <person name="Wu Q."/>
            <person name="Li C."/>
            <person name="Ren X."/>
            <person name="Wang J."/>
            <person name="Wang X."/>
            <person name="Li D."/>
            <person name="Liu D."/>
            <person name="Zhang X."/>
            <person name="Ji Z."/>
            <person name="Zhao W."/>
            <person name="Sun Y."/>
            <person name="Zhang Z."/>
            <person name="Bao J."/>
            <person name="Han Y."/>
            <person name="Dong L."/>
            <person name="Ji J."/>
            <person name="Chen P."/>
            <person name="Wu S."/>
            <person name="Liu J."/>
            <person name="Xiao Y."/>
            <person name="Bu D."/>
            <person name="Tan J."/>
            <person name="Yang L."/>
            <person name="Ye C."/>
            <person name="Zhang J."/>
            <person name="Xu J."/>
            <person name="Zhou Y."/>
            <person name="Yu Y."/>
            <person name="Zhang B."/>
            <person name="Zhuang S."/>
            <person name="Wei H."/>
            <person name="Liu B."/>
            <person name="Lei M."/>
            <person name="Yu H."/>
            <person name="Li Y."/>
            <person name="Xu H."/>
            <person name="Wei S."/>
            <person name="He X."/>
            <person name="Fang L."/>
            <person name="Zhang Z."/>
            <person name="Zhang Y."/>
            <person name="Huang X."/>
            <person name="Su Z."/>
            <person name="Tong W."/>
            <person name="Li J."/>
            <person name="Tong Z."/>
            <person name="Li S."/>
            <person name="Ye J."/>
            <person name="Wang L."/>
            <person name="Fang L."/>
            <person name="Lei T."/>
            <person name="Chen C."/>
            <person name="Chen H."/>
            <person name="Xu Z."/>
            <person name="Li H."/>
            <person name="Huang H."/>
            <person name="Zhang F."/>
            <person name="Xu H."/>
            <person name="Li N."/>
            <person name="Zhao C."/>
            <person name="Li S."/>
            <person name="Dong L."/>
            <person name="Huang Y."/>
            <person name="Li L."/>
            <person name="Xi Y."/>
            <person name="Qi Q."/>
            <person name="Li W."/>
            <person name="Zhang B."/>
            <person name="Hu W."/>
            <person name="Zhang Y."/>
            <person name="Tian X."/>
            <person name="Jiao Y."/>
            <person name="Liang X."/>
            <person name="Jin J."/>
            <person name="Gao L."/>
            <person name="Zheng W."/>
            <person name="Hao B."/>
            <person name="Liu S."/>
            <person name="Wang W."/>
            <person name="Yuan L."/>
            <person name="Cao M."/>
            <person name="McDermott J."/>
            <person name="Samudrala R."/>
            <person name="Wang J."/>
            <person name="Wong G.K."/>
            <person name="Yang H."/>
        </authorList>
    </citation>
    <scope>NUCLEOTIDE SEQUENCE [LARGE SCALE GENOMIC DNA]</scope>
</reference>
<dbReference type="EMBL" id="CM000139">
    <property type="protein sequence ID" value="EEE56821.1"/>
    <property type="molecule type" value="Genomic_DNA"/>
</dbReference>
<evidence type="ECO:0000313" key="1">
    <source>
        <dbReference type="EMBL" id="EEE56821.1"/>
    </source>
</evidence>
<dbReference type="Proteomes" id="UP000007752">
    <property type="component" value="Chromosome 2"/>
</dbReference>
<accession>B9F590</accession>
<sequence>MPLSLPPVSYNHFRLTKKERWVARVDGEDGGPVLADLGEGVDEEDLNEARLAAGDGVAGWHSGEIKQPWFCESITLVGASREILINVAWKKVISNDKILKAMTSNGKLKDMFAKILHSLPANYGKEKHNNVENGITLVGASREILIDVVWKKVIFNDKILEAMTSNGKLKDMFAKILHSLPANYGKEKHNNVENGKLRMFMWINYSQSGYVTCIKKFIA</sequence>
<name>B9F590_ORYSJ</name>